<dbReference type="AlphaFoldDB" id="A0A941D6G7"/>
<sequence length="777" mass="84689">MSNLRKGQRRAPSEAQRRAVQDERASRAKVPLLERTGLDVWADWFRRQEHPFAQAWGEFFPGPDERAVGFAPDAEAVGVLTELAPSAREFFLGEQSAALDAATKALRRIDSLPLLALMLFLQRFSKWGASEDPSEVPDDLDYEIACQIVAGQGPTENVGFNPRDVIGALNLLGQVRYLAYAVNIADGFMPRGEPSAAIAMRDEVVRNRLLARRLVWRGSAYPSHDRELVRWLGAAHGPAMIERLGFDVADYAAVADALVSHLRDSVSEAVEKALESADAVAAAAPESRRVDARRFAFIIAAHEWIVPAVAPSVADVRARLDEPTRSRLGAVLMATGLRPGDGAPLRSVLDEPAARDRPFMLFPSPTSPSSNGERLLVADSGALLTDMASTVESLMSRTFGQRWPAARARAVDGLAVDLLASLLPGARVHTSVHIDAPDGSGRFEMDGLVLFEDMALFVEGKGAPFKLAGRRGSVDSYRGQVRDLLGHGVEQLARDARLLDGGPIPLLTAQGQTVGLLDPASVHRSFQVLPCFDDLGDIGTARTLLEAWGLVDPGQHPWIVAVTDMAVVVDALHGPAQLVGYLEWRERWGGESRLMLVEEIEMFVLYQRAVDVQAKLRDAGSENLVMFASGQPAFDDYYSGLEGTGPVSPAPRLRLTPRFRRFADELTRLRPPGWLGAASAAVQAPESVQLACDDRSVQRSGASAVGSRGAVVSGDTEFAVVTVGPDLSWQDAYKEYDLARRYMQCRFVLFFRARGSRLRMEWACRGSDSSPPPRWSS</sequence>
<protein>
    <recommendedName>
        <fullName evidence="4">NERD domain-containing protein</fullName>
    </recommendedName>
</protein>
<comment type="caution">
    <text evidence="2">The sequence shown here is derived from an EMBL/GenBank/DDBJ whole genome shotgun (WGS) entry which is preliminary data.</text>
</comment>
<evidence type="ECO:0008006" key="4">
    <source>
        <dbReference type="Google" id="ProtNLM"/>
    </source>
</evidence>
<feature type="compositionally biased region" description="Basic and acidic residues" evidence="1">
    <location>
        <begin position="11"/>
        <end position="23"/>
    </location>
</feature>
<keyword evidence="3" id="KW-1185">Reference proteome</keyword>
<dbReference type="RefSeq" id="WP_211602240.1">
    <property type="nucleotide sequence ID" value="NZ_JAGSNF010000008.1"/>
</dbReference>
<gene>
    <name evidence="2" type="ORF">KC207_06800</name>
</gene>
<dbReference type="EMBL" id="JAGSNF010000008">
    <property type="protein sequence ID" value="MBR7742994.1"/>
    <property type="molecule type" value="Genomic_DNA"/>
</dbReference>
<evidence type="ECO:0000256" key="1">
    <source>
        <dbReference type="SAM" id="MobiDB-lite"/>
    </source>
</evidence>
<evidence type="ECO:0000313" key="3">
    <source>
        <dbReference type="Proteomes" id="UP000677016"/>
    </source>
</evidence>
<evidence type="ECO:0000313" key="2">
    <source>
        <dbReference type="EMBL" id="MBR7742994.1"/>
    </source>
</evidence>
<organism evidence="2 3">
    <name type="scientific">Phycicoccus avicenniae</name>
    <dbReference type="NCBI Taxonomy" id="2828860"/>
    <lineage>
        <taxon>Bacteria</taxon>
        <taxon>Bacillati</taxon>
        <taxon>Actinomycetota</taxon>
        <taxon>Actinomycetes</taxon>
        <taxon>Micrococcales</taxon>
        <taxon>Intrasporangiaceae</taxon>
        <taxon>Phycicoccus</taxon>
    </lineage>
</organism>
<name>A0A941D6G7_9MICO</name>
<feature type="region of interest" description="Disordered" evidence="1">
    <location>
        <begin position="1"/>
        <end position="23"/>
    </location>
</feature>
<dbReference type="Proteomes" id="UP000677016">
    <property type="component" value="Unassembled WGS sequence"/>
</dbReference>
<accession>A0A941D6G7</accession>
<reference evidence="2" key="1">
    <citation type="submission" date="2021-04" db="EMBL/GenBank/DDBJ databases">
        <title>Phycicoccus avicenniae sp. nov., a novel endophytic actinomycetes isolated from branch of Avicennia mariana.</title>
        <authorList>
            <person name="Tuo L."/>
        </authorList>
    </citation>
    <scope>NUCLEOTIDE SEQUENCE</scope>
    <source>
        <strain evidence="2">BSK3Z-2</strain>
    </source>
</reference>
<proteinExistence type="predicted"/>